<evidence type="ECO:0000313" key="2">
    <source>
        <dbReference type="Proteomes" id="UP000016843"/>
    </source>
</evidence>
<dbReference type="EMBL" id="AWXR01000078">
    <property type="protein sequence ID" value="ERM80776.1"/>
    <property type="molecule type" value="Genomic_DNA"/>
</dbReference>
<proteinExistence type="predicted"/>
<keyword evidence="2" id="KW-1185">Reference proteome</keyword>
<reference evidence="1 2" key="1">
    <citation type="journal article" date="2013" name="Genome Announc.">
        <title>Draft Genome Sequence of the Psychrophilic and Alkaliphilic Rhodonellum psychrophilum Strain GCM71T.</title>
        <authorList>
            <person name="Hauptmann A.L."/>
            <person name="Glaring M.A."/>
            <person name="Hallin P.F."/>
            <person name="Prieme A."/>
            <person name="Stougaard P."/>
        </authorList>
    </citation>
    <scope>NUCLEOTIDE SEQUENCE [LARGE SCALE GENOMIC DNA]</scope>
    <source>
        <strain evidence="1 2">GCM71</strain>
    </source>
</reference>
<dbReference type="AlphaFoldDB" id="U5BW01"/>
<comment type="caution">
    <text evidence="1">The sequence shown here is derived from an EMBL/GenBank/DDBJ whole genome shotgun (WGS) entry which is preliminary data.</text>
</comment>
<organism evidence="1 2">
    <name type="scientific">Rhodonellum psychrophilum GCM71 = DSM 17998</name>
    <dbReference type="NCBI Taxonomy" id="1123057"/>
    <lineage>
        <taxon>Bacteria</taxon>
        <taxon>Pseudomonadati</taxon>
        <taxon>Bacteroidota</taxon>
        <taxon>Cytophagia</taxon>
        <taxon>Cytophagales</taxon>
        <taxon>Cytophagaceae</taxon>
        <taxon>Rhodonellum</taxon>
    </lineage>
</organism>
<gene>
    <name evidence="1" type="ORF">P872_21200</name>
</gene>
<name>U5BW01_9BACT</name>
<dbReference type="Proteomes" id="UP000016843">
    <property type="component" value="Unassembled WGS sequence"/>
</dbReference>
<accession>U5BW01</accession>
<evidence type="ECO:0000313" key="1">
    <source>
        <dbReference type="EMBL" id="ERM80776.1"/>
    </source>
</evidence>
<sequence>MEYALGFQMGSKPQENQAFGEQGALPICCSQKEQTKTDY</sequence>
<protein>
    <submittedName>
        <fullName evidence="1">Uncharacterized protein</fullName>
    </submittedName>
</protein>